<gene>
    <name evidence="4" type="ORF">METZ01_LOCUS124742</name>
</gene>
<protein>
    <recommendedName>
        <fullName evidence="3">Aldehyde dehydrogenase domain-containing protein</fullName>
    </recommendedName>
</protein>
<dbReference type="InterPro" id="IPR016163">
    <property type="entry name" value="Ald_DH_C"/>
</dbReference>
<dbReference type="Pfam" id="PF00171">
    <property type="entry name" value="Aldedh"/>
    <property type="match status" value="1"/>
</dbReference>
<dbReference type="PANTHER" id="PTHR11699">
    <property type="entry name" value="ALDEHYDE DEHYDROGENASE-RELATED"/>
    <property type="match status" value="1"/>
</dbReference>
<dbReference type="AlphaFoldDB" id="A0A381Y4E1"/>
<accession>A0A381Y4E1</accession>
<feature type="domain" description="Aldehyde dehydrogenase" evidence="3">
    <location>
        <begin position="19"/>
        <end position="479"/>
    </location>
</feature>
<keyword evidence="2" id="KW-0560">Oxidoreductase</keyword>
<sequence>MKTPELGFSPKGLYIGGKWEESVKGKTFESINPANMDYLGELPLADEEDVNRAVIAAKEAFYDWSRMPIKERAGFLDALAEILQDKRDELGLMDCLDSGNTISGMKGDVDWSADTLRYFAGLIAEIKGETFSEKPGHLNFTRREPYGVVAKINPFNHPLRFCAEKSAAALAAGNTVVIKASEQAPLSSLRFAEICHEVLPPGVVNVLTGDAACGQAMVRHPDVRRVGVVGSVSTGKAIAKDASEDLTYVTLELGGKNPIIIFPDVDPKEAASFAVKGMNMNRQGQSCSSTSRVFVHRNIHNEVVEELKNLVKKLPVGLPWIERNEVGPVVSQRQYDKIMDFISSAAEEGATLVSGGDSPKDELLWNGFFIQPTVFSNVKPEMRIAREEIFGPVMSVFGWNDYDNLLSVVNGLEYGLTAMIVTNNMKQAMETSERVEAGYIWINSNGRYLGAPYGGWKASGIGQEECFEELLSYTRIKNINMRW</sequence>
<proteinExistence type="inferred from homology"/>
<name>A0A381Y4E1_9ZZZZ</name>
<dbReference type="FunFam" id="3.40.605.10:FF:000007">
    <property type="entry name" value="NAD/NADP-dependent betaine aldehyde dehydrogenase"/>
    <property type="match status" value="1"/>
</dbReference>
<dbReference type="InterPro" id="IPR016161">
    <property type="entry name" value="Ald_DH/histidinol_DH"/>
</dbReference>
<evidence type="ECO:0000256" key="1">
    <source>
        <dbReference type="ARBA" id="ARBA00009986"/>
    </source>
</evidence>
<dbReference type="InterPro" id="IPR029510">
    <property type="entry name" value="Ald_DH_CS_GLU"/>
</dbReference>
<dbReference type="Gene3D" id="3.40.309.10">
    <property type="entry name" value="Aldehyde Dehydrogenase, Chain A, domain 2"/>
    <property type="match status" value="1"/>
</dbReference>
<reference evidence="4" key="1">
    <citation type="submission" date="2018-05" db="EMBL/GenBank/DDBJ databases">
        <authorList>
            <person name="Lanie J.A."/>
            <person name="Ng W.-L."/>
            <person name="Kazmierczak K.M."/>
            <person name="Andrzejewski T.M."/>
            <person name="Davidsen T.M."/>
            <person name="Wayne K.J."/>
            <person name="Tettelin H."/>
            <person name="Glass J.I."/>
            <person name="Rusch D."/>
            <person name="Podicherti R."/>
            <person name="Tsui H.-C.T."/>
            <person name="Winkler M.E."/>
        </authorList>
    </citation>
    <scope>NUCLEOTIDE SEQUENCE</scope>
</reference>
<dbReference type="EMBL" id="UINC01017366">
    <property type="protein sequence ID" value="SVA71888.1"/>
    <property type="molecule type" value="Genomic_DNA"/>
</dbReference>
<evidence type="ECO:0000256" key="2">
    <source>
        <dbReference type="ARBA" id="ARBA00023002"/>
    </source>
</evidence>
<evidence type="ECO:0000313" key="4">
    <source>
        <dbReference type="EMBL" id="SVA71888.1"/>
    </source>
</evidence>
<evidence type="ECO:0000259" key="3">
    <source>
        <dbReference type="Pfam" id="PF00171"/>
    </source>
</evidence>
<dbReference type="FunFam" id="3.40.309.10:FF:000012">
    <property type="entry name" value="Betaine aldehyde dehydrogenase"/>
    <property type="match status" value="1"/>
</dbReference>
<dbReference type="InterPro" id="IPR015590">
    <property type="entry name" value="Aldehyde_DH_dom"/>
</dbReference>
<dbReference type="InterPro" id="IPR016162">
    <property type="entry name" value="Ald_DH_N"/>
</dbReference>
<dbReference type="Gene3D" id="3.40.605.10">
    <property type="entry name" value="Aldehyde Dehydrogenase, Chain A, domain 1"/>
    <property type="match status" value="1"/>
</dbReference>
<comment type="similarity">
    <text evidence="1">Belongs to the aldehyde dehydrogenase family.</text>
</comment>
<dbReference type="PROSITE" id="PS00687">
    <property type="entry name" value="ALDEHYDE_DEHYDR_GLU"/>
    <property type="match status" value="1"/>
</dbReference>
<dbReference type="SUPFAM" id="SSF53720">
    <property type="entry name" value="ALDH-like"/>
    <property type="match status" value="1"/>
</dbReference>
<organism evidence="4">
    <name type="scientific">marine metagenome</name>
    <dbReference type="NCBI Taxonomy" id="408172"/>
    <lineage>
        <taxon>unclassified sequences</taxon>
        <taxon>metagenomes</taxon>
        <taxon>ecological metagenomes</taxon>
    </lineage>
</organism>
<dbReference type="GO" id="GO:0016620">
    <property type="term" value="F:oxidoreductase activity, acting on the aldehyde or oxo group of donors, NAD or NADP as acceptor"/>
    <property type="evidence" value="ECO:0007669"/>
    <property type="project" value="InterPro"/>
</dbReference>